<feature type="active site" evidence="9">
    <location>
        <position position="132"/>
    </location>
</feature>
<keyword evidence="8 9" id="KW-1208">Phospholipid metabolism</keyword>
<dbReference type="eggNOG" id="COG1502">
    <property type="taxonomic scope" value="Bacteria"/>
</dbReference>
<feature type="region of interest" description="Disordered" evidence="10">
    <location>
        <begin position="233"/>
        <end position="258"/>
    </location>
</feature>
<evidence type="ECO:0000256" key="3">
    <source>
        <dbReference type="ARBA" id="ARBA00022679"/>
    </source>
</evidence>
<feature type="domain" description="PLD phosphodiesterase" evidence="11">
    <location>
        <begin position="357"/>
        <end position="384"/>
    </location>
</feature>
<dbReference type="BioCyc" id="TINT75379:TINT_RS14155-MONOMER"/>
<evidence type="ECO:0000256" key="8">
    <source>
        <dbReference type="ARBA" id="ARBA00023264"/>
    </source>
</evidence>
<feature type="active site" evidence="9">
    <location>
        <position position="362"/>
    </location>
</feature>
<dbReference type="EMBL" id="CP002021">
    <property type="protein sequence ID" value="ADG32169.1"/>
    <property type="molecule type" value="Genomic_DNA"/>
</dbReference>
<keyword evidence="7 9" id="KW-0594">Phospholipid biosynthesis</keyword>
<dbReference type="CDD" id="cd09110">
    <property type="entry name" value="PLDc_CLS_1"/>
    <property type="match status" value="1"/>
</dbReference>
<dbReference type="CDD" id="cd09159">
    <property type="entry name" value="PLDc_ybhO_like_2"/>
    <property type="match status" value="1"/>
</dbReference>
<feature type="domain" description="PLD phosphodiesterase" evidence="11">
    <location>
        <begin position="125"/>
        <end position="152"/>
    </location>
</feature>
<dbReference type="GO" id="GO:0008808">
    <property type="term" value="F:cardiolipin synthase activity"/>
    <property type="evidence" value="ECO:0007669"/>
    <property type="project" value="InterPro"/>
</dbReference>
<comment type="function">
    <text evidence="9">Catalyzes the phosphatidyl group transfer from one phosphatidylglycerol molecule to another to form cardiolipin (CL) (diphosphatidylglycerol) and glycerol.</text>
</comment>
<evidence type="ECO:0000256" key="6">
    <source>
        <dbReference type="ARBA" id="ARBA00023136"/>
    </source>
</evidence>
<keyword evidence="1 9" id="KW-1003">Cell membrane</keyword>
<evidence type="ECO:0000313" key="12">
    <source>
        <dbReference type="EMBL" id="ADG32169.1"/>
    </source>
</evidence>
<dbReference type="GO" id="GO:0032049">
    <property type="term" value="P:cardiolipin biosynthetic process"/>
    <property type="evidence" value="ECO:0007669"/>
    <property type="project" value="InterPro"/>
</dbReference>
<evidence type="ECO:0000256" key="1">
    <source>
        <dbReference type="ARBA" id="ARBA00022475"/>
    </source>
</evidence>
<name>D5WYJ2_THIK1</name>
<dbReference type="EC" id="2.7.8.-" evidence="9"/>
<proteinExistence type="inferred from homology"/>
<dbReference type="InterPro" id="IPR025202">
    <property type="entry name" value="PLD-like_dom"/>
</dbReference>
<dbReference type="GO" id="GO:0005886">
    <property type="term" value="C:plasma membrane"/>
    <property type="evidence" value="ECO:0007669"/>
    <property type="project" value="UniProtKB-SubCell"/>
</dbReference>
<feature type="active site" evidence="9">
    <location>
        <position position="369"/>
    </location>
</feature>
<dbReference type="PROSITE" id="PS50035">
    <property type="entry name" value="PLD"/>
    <property type="match status" value="2"/>
</dbReference>
<keyword evidence="4" id="KW-0677">Repeat</keyword>
<keyword evidence="6 9" id="KW-0472">Membrane</keyword>
<dbReference type="SUPFAM" id="SSF56024">
    <property type="entry name" value="Phospholipase D/nuclease"/>
    <property type="match status" value="2"/>
</dbReference>
<keyword evidence="2 9" id="KW-0444">Lipid biosynthesis</keyword>
<comment type="subcellular location">
    <subcellularLocation>
        <location evidence="9">Cell membrane</location>
        <topology evidence="9">Peripheral membrane protein</topology>
    </subcellularLocation>
</comment>
<dbReference type="SMART" id="SM00155">
    <property type="entry name" value="PLDc"/>
    <property type="match status" value="2"/>
</dbReference>
<dbReference type="Gene3D" id="3.30.870.10">
    <property type="entry name" value="Endonuclease Chain A"/>
    <property type="match status" value="2"/>
</dbReference>
<dbReference type="HAMAP" id="MF_01917">
    <property type="entry name" value="Cardiolipin_synth_ClsB"/>
    <property type="match status" value="1"/>
</dbReference>
<sequence>MPAPSLQADSLPHPLDEPLRWTGGAAPRLLPYGSALFPAMQQAIEQARESIWLQTYIFHTDEAAMTLASALCDAARRGVQVRVLVDGLGSSRSVEALSGRFTEAGVEFMVFRPWRKWLDVVQRGRWRRLHRKLCVVDAHTAFIGGINLIDDRLDIHHGWSAQPRLDYAVQYHGHLARQTQWVMQRLWLRTVLTGSLQRRLRKLPGPGVFDTSPNRRAYWQELLDWGSDMPVADEDGAPLPPSSATTATPRTPAPRPTPQTLAQSLAALVVRDNFSQRRAIEHSYIRAINRARERVLIVSPYFYPGLEFRQALKNAAARGVRVELLLQGRIDYRMAAWAARALYGEMLRAGVHIYEYTPAYLHAKVAVVDADWATVGSSNIDPLSLLVNLEANLAVLDRAFALELGAHIESQIAQSLPINTPDRLRTRAPWWLRPFVAVAARAFVALAGGVKNEY</sequence>
<feature type="active site" evidence="9">
    <location>
        <position position="130"/>
    </location>
</feature>
<evidence type="ECO:0000256" key="5">
    <source>
        <dbReference type="ARBA" id="ARBA00023098"/>
    </source>
</evidence>
<feature type="active site" evidence="9">
    <location>
        <position position="137"/>
    </location>
</feature>
<dbReference type="Pfam" id="PF13091">
    <property type="entry name" value="PLDc_2"/>
    <property type="match status" value="2"/>
</dbReference>
<dbReference type="PANTHER" id="PTHR21248">
    <property type="entry name" value="CARDIOLIPIN SYNTHASE"/>
    <property type="match status" value="1"/>
</dbReference>
<keyword evidence="3 9" id="KW-0808">Transferase</keyword>
<comment type="similarity">
    <text evidence="9">Belongs to the phospholipase D family. Cardiolipin synthase subfamily. ClsB sub-subfamily.</text>
</comment>
<evidence type="ECO:0000259" key="11">
    <source>
        <dbReference type="PROSITE" id="PS50035"/>
    </source>
</evidence>
<dbReference type="AlphaFoldDB" id="D5WYJ2"/>
<gene>
    <name evidence="9" type="primary">clsB</name>
    <name evidence="12" type="ordered locus">Tint_2829</name>
</gene>
<evidence type="ECO:0000256" key="2">
    <source>
        <dbReference type="ARBA" id="ARBA00022516"/>
    </source>
</evidence>
<feature type="active site" evidence="9">
    <location>
        <position position="364"/>
    </location>
</feature>
<evidence type="ECO:0000256" key="10">
    <source>
        <dbReference type="SAM" id="MobiDB-lite"/>
    </source>
</evidence>
<organism evidence="12">
    <name type="scientific">Thiomonas intermedia (strain K12)</name>
    <name type="common">Thiobacillus intermedius</name>
    <dbReference type="NCBI Taxonomy" id="75379"/>
    <lineage>
        <taxon>Bacteria</taxon>
        <taxon>Pseudomonadati</taxon>
        <taxon>Pseudomonadota</taxon>
        <taxon>Betaproteobacteria</taxon>
        <taxon>Burkholderiales</taxon>
        <taxon>Thiomonas</taxon>
    </lineage>
</organism>
<dbReference type="STRING" id="75379.Tint_2829"/>
<keyword evidence="5 9" id="KW-0443">Lipid metabolism</keyword>
<dbReference type="PANTHER" id="PTHR21248:SF23">
    <property type="entry name" value="CARDIOLIPIN SYNTHASE B"/>
    <property type="match status" value="1"/>
</dbReference>
<dbReference type="NCBIfam" id="NF008427">
    <property type="entry name" value="PRK11263.1"/>
    <property type="match status" value="1"/>
</dbReference>
<dbReference type="KEGG" id="tin:Tint_2829"/>
<reference evidence="12" key="1">
    <citation type="submission" date="2010-04" db="EMBL/GenBank/DDBJ databases">
        <title>Complete sequence of Thiomonas intermedia K12.</title>
        <authorList>
            <consortium name="US DOE Joint Genome Institute"/>
            <person name="Lucas S."/>
            <person name="Copeland A."/>
            <person name="Lapidus A."/>
            <person name="Cheng J.-F."/>
            <person name="Bruce D."/>
            <person name="Goodwin L."/>
            <person name="Pitluck S."/>
            <person name="Davenport K."/>
            <person name="Detter J.C."/>
            <person name="Han C."/>
            <person name="Tapia R."/>
            <person name="Land M."/>
            <person name="Hauser L."/>
            <person name="Kyrpides N."/>
            <person name="Ovchinnikova G."/>
            <person name="Kerfeld C.A."/>
            <person name="Cannon G.C."/>
            <person name="Heinhorst S."/>
            <person name="Woyke T."/>
        </authorList>
    </citation>
    <scope>NUCLEOTIDE SEQUENCE [LARGE SCALE GENOMIC DNA]</scope>
    <source>
        <strain evidence="12">K12</strain>
    </source>
</reference>
<protein>
    <recommendedName>
        <fullName evidence="9">Cardiolipin synthase B</fullName>
        <shortName evidence="9">CL synthase</shortName>
        <ecNumber evidence="9">2.7.8.-</ecNumber>
    </recommendedName>
</protein>
<evidence type="ECO:0000256" key="7">
    <source>
        <dbReference type="ARBA" id="ARBA00023209"/>
    </source>
</evidence>
<evidence type="ECO:0000256" key="9">
    <source>
        <dbReference type="HAMAP-Rule" id="MF_01917"/>
    </source>
</evidence>
<dbReference type="InterPro" id="IPR030872">
    <property type="entry name" value="Cardiolipin_synth_ClsB"/>
</dbReference>
<dbReference type="HOGENOM" id="CLU_038053_0_0_4"/>
<evidence type="ECO:0000256" key="4">
    <source>
        <dbReference type="ARBA" id="ARBA00022737"/>
    </source>
</evidence>
<dbReference type="InterPro" id="IPR001736">
    <property type="entry name" value="PLipase_D/transphosphatidylase"/>
</dbReference>
<comment type="catalytic activity">
    <reaction evidence="9">
        <text>2 a 1,2-diacyl-sn-glycero-3-phospho-(1'-sn-glycerol) = a cardiolipin + glycerol</text>
        <dbReference type="Rhea" id="RHEA:31451"/>
        <dbReference type="ChEBI" id="CHEBI:17754"/>
        <dbReference type="ChEBI" id="CHEBI:62237"/>
        <dbReference type="ChEBI" id="CHEBI:64716"/>
    </reaction>
</comment>
<accession>D5WYJ2</accession>